<dbReference type="Proteomes" id="UP001321473">
    <property type="component" value="Unassembled WGS sequence"/>
</dbReference>
<reference evidence="2 3" key="1">
    <citation type="journal article" date="2023" name="Arcadia Sci">
        <title>De novo assembly of a long-read Amblyomma americanum tick genome.</title>
        <authorList>
            <person name="Chou S."/>
            <person name="Poskanzer K.E."/>
            <person name="Rollins M."/>
            <person name="Thuy-Boun P.S."/>
        </authorList>
    </citation>
    <scope>NUCLEOTIDE SEQUENCE [LARGE SCALE GENOMIC DNA]</scope>
    <source>
        <strain evidence="2">F_SG_1</strain>
        <tissue evidence="2">Salivary glands</tissue>
    </source>
</reference>
<name>A0AAQ4DBM3_AMBAM</name>
<dbReference type="EMBL" id="JARKHS020032514">
    <property type="protein sequence ID" value="KAK8759863.1"/>
    <property type="molecule type" value="Genomic_DNA"/>
</dbReference>
<evidence type="ECO:0000313" key="2">
    <source>
        <dbReference type="EMBL" id="KAK8759863.1"/>
    </source>
</evidence>
<gene>
    <name evidence="2" type="ORF">V5799_028878</name>
</gene>
<accession>A0AAQ4DBM3</accession>
<proteinExistence type="predicted"/>
<protein>
    <submittedName>
        <fullName evidence="2">Uncharacterized protein</fullName>
    </submittedName>
</protein>
<comment type="caution">
    <text evidence="2">The sequence shown here is derived from an EMBL/GenBank/DDBJ whole genome shotgun (WGS) entry which is preliminary data.</text>
</comment>
<dbReference type="AlphaFoldDB" id="A0AAQ4DBM3"/>
<keyword evidence="3" id="KW-1185">Reference proteome</keyword>
<organism evidence="2 3">
    <name type="scientific">Amblyomma americanum</name>
    <name type="common">Lone star tick</name>
    <dbReference type="NCBI Taxonomy" id="6943"/>
    <lineage>
        <taxon>Eukaryota</taxon>
        <taxon>Metazoa</taxon>
        <taxon>Ecdysozoa</taxon>
        <taxon>Arthropoda</taxon>
        <taxon>Chelicerata</taxon>
        <taxon>Arachnida</taxon>
        <taxon>Acari</taxon>
        <taxon>Parasitiformes</taxon>
        <taxon>Ixodida</taxon>
        <taxon>Ixodoidea</taxon>
        <taxon>Ixodidae</taxon>
        <taxon>Amblyomminae</taxon>
        <taxon>Amblyomma</taxon>
    </lineage>
</organism>
<evidence type="ECO:0000256" key="1">
    <source>
        <dbReference type="SAM" id="MobiDB-lite"/>
    </source>
</evidence>
<sequence>MRLLNEEMEPIKYGDEFVKPAHKNCRSRQGLTRPYARRNHQLRKVGKLVVRSYLVAEFRLVAPSHRLLPSSNNATASSAILYTMRQHRAAEHLAQAAHRHHPAPASAAVGGAYRDERHR</sequence>
<evidence type="ECO:0000313" key="3">
    <source>
        <dbReference type="Proteomes" id="UP001321473"/>
    </source>
</evidence>
<feature type="region of interest" description="Disordered" evidence="1">
    <location>
        <begin position="91"/>
        <end position="119"/>
    </location>
</feature>